<reference evidence="1" key="1">
    <citation type="journal article" date="2020" name="Stud. Mycol.">
        <title>101 Dothideomycetes genomes: a test case for predicting lifestyles and emergence of pathogens.</title>
        <authorList>
            <person name="Haridas S."/>
            <person name="Albert R."/>
            <person name="Binder M."/>
            <person name="Bloem J."/>
            <person name="Labutti K."/>
            <person name="Salamov A."/>
            <person name="Andreopoulos B."/>
            <person name="Baker S."/>
            <person name="Barry K."/>
            <person name="Bills G."/>
            <person name="Bluhm B."/>
            <person name="Cannon C."/>
            <person name="Castanera R."/>
            <person name="Culley D."/>
            <person name="Daum C."/>
            <person name="Ezra D."/>
            <person name="Gonzalez J."/>
            <person name="Henrissat B."/>
            <person name="Kuo A."/>
            <person name="Liang C."/>
            <person name="Lipzen A."/>
            <person name="Lutzoni F."/>
            <person name="Magnuson J."/>
            <person name="Mondo S."/>
            <person name="Nolan M."/>
            <person name="Ohm R."/>
            <person name="Pangilinan J."/>
            <person name="Park H.-J."/>
            <person name="Ramirez L."/>
            <person name="Alfaro M."/>
            <person name="Sun H."/>
            <person name="Tritt A."/>
            <person name="Yoshinaga Y."/>
            <person name="Zwiers L.-H."/>
            <person name="Turgeon B."/>
            <person name="Goodwin S."/>
            <person name="Spatafora J."/>
            <person name="Crous P."/>
            <person name="Grigoriev I."/>
        </authorList>
    </citation>
    <scope>NUCLEOTIDE SEQUENCE</scope>
    <source>
        <strain evidence="1">CBS 119687</strain>
    </source>
</reference>
<dbReference type="RefSeq" id="XP_033519223.1">
    <property type="nucleotide sequence ID" value="XM_033673123.1"/>
</dbReference>
<sequence length="346" mass="38037">MVGVGLRMVPRADARKTPRARVEWGVRECWGSSEMTTEEGGCELRLQTSLIGSVKSKKEAVTRHIGELAANTPTGRWSSRSEARPCCSYRSFDFRKGHGGASDVQATVTDRPWWICICICHCWAHEGLLQGCIASVGVGGDWFTTCGLVWAGLQDHNTALLCSMRRSRRLRLTRLHGGQMSPCCWARRRLPLPQMDDTPAWAESRRAAGPQRARVRQVAASSSGLSTWSQGCFMLAERRMASEPLRRYCTVVVAALETDDVLRRRWPESSGVSISSQSGPLISDAGSRRRRQGFYAWLIAMNPTASLGSPALDGAPFRIAVTQCGSSSSTHLDDASQSISFCHPFC</sequence>
<evidence type="ECO:0000313" key="1">
    <source>
        <dbReference type="EMBL" id="KAF2124830.1"/>
    </source>
</evidence>
<dbReference type="EMBL" id="ML977518">
    <property type="protein sequence ID" value="KAF2124830.1"/>
    <property type="molecule type" value="Genomic_DNA"/>
</dbReference>
<name>A0A6A5ZZ31_9PLEO</name>
<dbReference type="AlphaFoldDB" id="A0A6A5ZZ31"/>
<protein>
    <submittedName>
        <fullName evidence="1">Uncharacterized protein</fullName>
    </submittedName>
</protein>
<dbReference type="Proteomes" id="UP000799771">
    <property type="component" value="Unassembled WGS sequence"/>
</dbReference>
<gene>
    <name evidence="1" type="ORF">P153DRAFT_435043</name>
</gene>
<dbReference type="GeneID" id="54413555"/>
<proteinExistence type="predicted"/>
<accession>A0A6A5ZZ31</accession>
<evidence type="ECO:0000313" key="2">
    <source>
        <dbReference type="Proteomes" id="UP000799771"/>
    </source>
</evidence>
<keyword evidence="2" id="KW-1185">Reference proteome</keyword>
<organism evidence="1 2">
    <name type="scientific">Dothidotthia symphoricarpi CBS 119687</name>
    <dbReference type="NCBI Taxonomy" id="1392245"/>
    <lineage>
        <taxon>Eukaryota</taxon>
        <taxon>Fungi</taxon>
        <taxon>Dikarya</taxon>
        <taxon>Ascomycota</taxon>
        <taxon>Pezizomycotina</taxon>
        <taxon>Dothideomycetes</taxon>
        <taxon>Pleosporomycetidae</taxon>
        <taxon>Pleosporales</taxon>
        <taxon>Dothidotthiaceae</taxon>
        <taxon>Dothidotthia</taxon>
    </lineage>
</organism>